<feature type="coiled-coil region" evidence="1">
    <location>
        <begin position="155"/>
        <end position="196"/>
    </location>
</feature>
<keyword evidence="1" id="KW-0175">Coiled coil</keyword>
<reference evidence="3 4" key="1">
    <citation type="journal article" date="2016" name="Nat. Commun.">
        <title>Thousands of microbial genomes shed light on interconnected biogeochemical processes in an aquifer system.</title>
        <authorList>
            <person name="Anantharaman K."/>
            <person name="Brown C.T."/>
            <person name="Hug L.A."/>
            <person name="Sharon I."/>
            <person name="Castelle C.J."/>
            <person name="Probst A.J."/>
            <person name="Thomas B.C."/>
            <person name="Singh A."/>
            <person name="Wilkins M.J."/>
            <person name="Karaoz U."/>
            <person name="Brodie E.L."/>
            <person name="Williams K.H."/>
            <person name="Hubbard S.S."/>
            <person name="Banfield J.F."/>
        </authorList>
    </citation>
    <scope>NUCLEOTIDE SEQUENCE [LARGE SCALE GENOMIC DNA]</scope>
</reference>
<dbReference type="Gene3D" id="2.70.70.10">
    <property type="entry name" value="Glucose Permease (Domain IIA)"/>
    <property type="match status" value="1"/>
</dbReference>
<dbReference type="STRING" id="1802164.A3H51_00610"/>
<dbReference type="PANTHER" id="PTHR21666">
    <property type="entry name" value="PEPTIDASE-RELATED"/>
    <property type="match status" value="1"/>
</dbReference>
<organism evidence="3 4">
    <name type="scientific">Candidatus Spechtbacteria bacterium RIFCSPLOWO2_02_FULL_38_8</name>
    <dbReference type="NCBI Taxonomy" id="1802164"/>
    <lineage>
        <taxon>Bacteria</taxon>
        <taxon>Candidatus Spechtiibacteriota</taxon>
    </lineage>
</organism>
<protein>
    <recommendedName>
        <fullName evidence="2">M23ase beta-sheet core domain-containing protein</fullName>
    </recommendedName>
</protein>
<evidence type="ECO:0000313" key="4">
    <source>
        <dbReference type="Proteomes" id="UP000178509"/>
    </source>
</evidence>
<gene>
    <name evidence="3" type="ORF">A3H51_00610</name>
</gene>
<proteinExistence type="predicted"/>
<evidence type="ECO:0000313" key="3">
    <source>
        <dbReference type="EMBL" id="OGZ62761.1"/>
    </source>
</evidence>
<feature type="domain" description="M23ase beta-sheet core" evidence="2">
    <location>
        <begin position="301"/>
        <end position="390"/>
    </location>
</feature>
<dbReference type="InterPro" id="IPR011055">
    <property type="entry name" value="Dup_hybrid_motif"/>
</dbReference>
<evidence type="ECO:0000256" key="1">
    <source>
        <dbReference type="SAM" id="Coils"/>
    </source>
</evidence>
<dbReference type="GO" id="GO:0004222">
    <property type="term" value="F:metalloendopeptidase activity"/>
    <property type="evidence" value="ECO:0007669"/>
    <property type="project" value="TreeGrafter"/>
</dbReference>
<evidence type="ECO:0000259" key="2">
    <source>
        <dbReference type="Pfam" id="PF01551"/>
    </source>
</evidence>
<dbReference type="InterPro" id="IPR050570">
    <property type="entry name" value="Cell_wall_metabolism_enzyme"/>
</dbReference>
<dbReference type="Proteomes" id="UP000178509">
    <property type="component" value="Unassembled WGS sequence"/>
</dbReference>
<comment type="caution">
    <text evidence="3">The sequence shown here is derived from an EMBL/GenBank/DDBJ whole genome shotgun (WGS) entry which is preliminary data.</text>
</comment>
<dbReference type="Gene3D" id="6.10.250.3150">
    <property type="match status" value="1"/>
</dbReference>
<sequence>MRKSLLFAIIIVFIIAPYLDRGEVSAQSIDEIQRQIEEQERILKDLRTDAQIQQEKLQETQEYAGTLQTQISNFNNQIKALQGKINVKNQEILTLQLVIQKLEIQTQQKEEEIDKNKDRMTKLFQEIYQNDEESTIELLFKYNNFSTFFNQVQARNSLNDAIRLKLEELKQLKEELEKAQNKLDEDQNALRAEQTTLRGQKIVLDGQKVKQQELLSETRNRESAYQELITSIEEKEQAIAREIFELEEQMRLTLDPNSIPRQFPGLFMWPAEGLLTQGYGCLYTNWARRSYPDCDDGAGGFHNGVDVAASLGTQILSANDGVVVAVGYAPYAYGYWLAIEHTNGLVTVYTHMSSSRLVSVGQNVNRGEQVGHMDSTGFSTGSHIHFMVYAPNTFTVRPSKISGTLPIGATLNPLDYLQ</sequence>
<dbReference type="InterPro" id="IPR016047">
    <property type="entry name" value="M23ase_b-sheet_dom"/>
</dbReference>
<dbReference type="SUPFAM" id="SSF51261">
    <property type="entry name" value="Duplicated hybrid motif"/>
    <property type="match status" value="1"/>
</dbReference>
<dbReference type="Pfam" id="PF01551">
    <property type="entry name" value="Peptidase_M23"/>
    <property type="match status" value="1"/>
</dbReference>
<dbReference type="AlphaFoldDB" id="A0A1G2HKL1"/>
<name>A0A1G2HKL1_9BACT</name>
<feature type="coiled-coil region" evidence="1">
    <location>
        <begin position="29"/>
        <end position="126"/>
    </location>
</feature>
<dbReference type="CDD" id="cd12797">
    <property type="entry name" value="M23_peptidase"/>
    <property type="match status" value="1"/>
</dbReference>
<dbReference type="EMBL" id="MHOJ01000011">
    <property type="protein sequence ID" value="OGZ62761.1"/>
    <property type="molecule type" value="Genomic_DNA"/>
</dbReference>
<dbReference type="PANTHER" id="PTHR21666:SF270">
    <property type="entry name" value="MUREIN HYDROLASE ACTIVATOR ENVC"/>
    <property type="match status" value="1"/>
</dbReference>
<accession>A0A1G2HKL1</accession>